<proteinExistence type="predicted"/>
<name>A0A2S8G6G4_9BACT</name>
<dbReference type="GO" id="GO:0016747">
    <property type="term" value="F:acyltransferase activity, transferring groups other than amino-acyl groups"/>
    <property type="evidence" value="ECO:0007669"/>
    <property type="project" value="InterPro"/>
</dbReference>
<evidence type="ECO:0000313" key="2">
    <source>
        <dbReference type="EMBL" id="PQO40029.1"/>
    </source>
</evidence>
<sequence>MSVTVEPVVTRRHQKQFMQLAWDLYAGDPHWAPPLRQNLREMVNFDPSPFYDTNEIQCFVAYKDGKPAGRVAAILNNGHIERYKERRGFFGFFESVNDQEVANAVFDAARDWLKERDVLLIRGPANPSLNHECGLLIDGFDSMATFMMTYNPPYYADLIEGYGFRKVEDMYAFWGNLEMLETLDPKLKFVVDEAKRRFNPVLRPINKKKFTEEIRMFLDIYNKSLVATWGFVPMSDAEINVMAQGLKHLLVPEMTTVCEVEGKPVGAVFGLLDYNPLIKKIDGRLFPFGFLRLLWGKKKIKRVRLISTNVLPEFQRWGIGLVLLERLIPDALKWGMEEAEFSWVLESNHLSRATLERGGAKKTKTYRMYDFAPTEPTAEAKS</sequence>
<dbReference type="PANTHER" id="PTHR41368">
    <property type="entry name" value="PROTEIN YGHO"/>
    <property type="match status" value="1"/>
</dbReference>
<dbReference type="Proteomes" id="UP000239388">
    <property type="component" value="Unassembled WGS sequence"/>
</dbReference>
<dbReference type="PANTHER" id="PTHR41368:SF1">
    <property type="entry name" value="PROTEIN YGHO"/>
    <property type="match status" value="1"/>
</dbReference>
<dbReference type="CDD" id="cd04301">
    <property type="entry name" value="NAT_SF"/>
    <property type="match status" value="1"/>
</dbReference>
<dbReference type="SUPFAM" id="SSF55729">
    <property type="entry name" value="Acyl-CoA N-acyltransferases (Nat)"/>
    <property type="match status" value="1"/>
</dbReference>
<dbReference type="Pfam" id="PF00583">
    <property type="entry name" value="Acetyltransf_1"/>
    <property type="match status" value="1"/>
</dbReference>
<dbReference type="AlphaFoldDB" id="A0A2S8G6G4"/>
<dbReference type="InterPro" id="IPR039968">
    <property type="entry name" value="BcerS-like"/>
</dbReference>
<accession>A0A2S8G6G4</accession>
<dbReference type="RefSeq" id="WP_105352728.1">
    <property type="nucleotide sequence ID" value="NZ_PUIB01000010.1"/>
</dbReference>
<dbReference type="Gene3D" id="3.40.630.30">
    <property type="match status" value="1"/>
</dbReference>
<evidence type="ECO:0000259" key="1">
    <source>
        <dbReference type="PROSITE" id="PS51186"/>
    </source>
</evidence>
<dbReference type="InterPro" id="IPR016181">
    <property type="entry name" value="Acyl_CoA_acyltransferase"/>
</dbReference>
<dbReference type="EMBL" id="PUIB01000010">
    <property type="protein sequence ID" value="PQO40029.1"/>
    <property type="molecule type" value="Genomic_DNA"/>
</dbReference>
<dbReference type="OrthoDB" id="9806005at2"/>
<feature type="domain" description="N-acetyltransferase" evidence="1">
    <location>
        <begin position="200"/>
        <end position="382"/>
    </location>
</feature>
<protein>
    <submittedName>
        <fullName evidence="2">N-acetyltransferase</fullName>
    </submittedName>
</protein>
<comment type="caution">
    <text evidence="2">The sequence shown here is derived from an EMBL/GenBank/DDBJ whole genome shotgun (WGS) entry which is preliminary data.</text>
</comment>
<dbReference type="FunFam" id="3.40.630.30:FF:000304">
    <property type="entry name" value="YghO protein"/>
    <property type="match status" value="1"/>
</dbReference>
<organism evidence="2 3">
    <name type="scientific">Blastopirellula marina</name>
    <dbReference type="NCBI Taxonomy" id="124"/>
    <lineage>
        <taxon>Bacteria</taxon>
        <taxon>Pseudomonadati</taxon>
        <taxon>Planctomycetota</taxon>
        <taxon>Planctomycetia</taxon>
        <taxon>Pirellulales</taxon>
        <taxon>Pirellulaceae</taxon>
        <taxon>Blastopirellula</taxon>
    </lineage>
</organism>
<dbReference type="PROSITE" id="PS51186">
    <property type="entry name" value="GNAT"/>
    <property type="match status" value="1"/>
</dbReference>
<dbReference type="InterPro" id="IPR000182">
    <property type="entry name" value="GNAT_dom"/>
</dbReference>
<evidence type="ECO:0000313" key="3">
    <source>
        <dbReference type="Proteomes" id="UP000239388"/>
    </source>
</evidence>
<gene>
    <name evidence="2" type="ORF">C5Y98_06850</name>
</gene>
<keyword evidence="2" id="KW-0808">Transferase</keyword>
<reference evidence="2 3" key="1">
    <citation type="submission" date="2018-02" db="EMBL/GenBank/DDBJ databases">
        <title>Comparative genomes isolates from brazilian mangrove.</title>
        <authorList>
            <person name="Araujo J.E."/>
            <person name="Taketani R.G."/>
            <person name="Silva M.C.P."/>
            <person name="Loureco M.V."/>
            <person name="Andreote F.D."/>
        </authorList>
    </citation>
    <scope>NUCLEOTIDE SEQUENCE [LARGE SCALE GENOMIC DNA]</scope>
    <source>
        <strain evidence="2 3">NAP PRIS-MGV</strain>
    </source>
</reference>